<dbReference type="PIRSF" id="PIRSF037228">
    <property type="entry name" value="Lant_mod_RumM"/>
    <property type="match status" value="1"/>
</dbReference>
<reference evidence="2 3" key="1">
    <citation type="submission" date="2023-01" db="EMBL/GenBank/DDBJ databases">
        <title>Bacillus changyiensis sp. nov., isolated from a coastal deposit.</title>
        <authorList>
            <person name="Xiao G."/>
            <person name="Lai Q."/>
            <person name="Hu Z."/>
            <person name="Shao Z."/>
        </authorList>
    </citation>
    <scope>NUCLEOTIDE SEQUENCE [LARGE SCALE GENOMIC DNA]</scope>
    <source>
        <strain evidence="2 3">CLL-7-23</strain>
    </source>
</reference>
<dbReference type="RefSeq" id="WP_271338980.1">
    <property type="nucleotide sequence ID" value="NZ_JAQKAB010000001.1"/>
</dbReference>
<feature type="domain" description="Lantibiotic biosynthesis protein dehydration" evidence="1">
    <location>
        <begin position="131"/>
        <end position="506"/>
    </location>
</feature>
<dbReference type="PANTHER" id="PTHR12736:SF7">
    <property type="entry name" value="LANC-LIKE PROTEIN 3"/>
    <property type="match status" value="1"/>
</dbReference>
<dbReference type="SUPFAM" id="SSF158745">
    <property type="entry name" value="LanC-like"/>
    <property type="match status" value="1"/>
</dbReference>
<protein>
    <submittedName>
        <fullName evidence="2">Type 2 lanthipeptide synthetase LanM family protein</fullName>
    </submittedName>
</protein>
<dbReference type="Gene3D" id="1.50.10.20">
    <property type="match status" value="1"/>
</dbReference>
<dbReference type="NCBIfam" id="TIGR03897">
    <property type="entry name" value="lanti_2_LanM"/>
    <property type="match status" value="1"/>
</dbReference>
<dbReference type="Proteomes" id="UP001211894">
    <property type="component" value="Unassembled WGS sequence"/>
</dbReference>
<comment type="caution">
    <text evidence="2">The sequence shown here is derived from an EMBL/GenBank/DDBJ whole genome shotgun (WGS) entry which is preliminary data.</text>
</comment>
<dbReference type="EMBL" id="JAQKAB010000001">
    <property type="protein sequence ID" value="MDA7025119.1"/>
    <property type="molecule type" value="Genomic_DNA"/>
</dbReference>
<keyword evidence="3" id="KW-1185">Reference proteome</keyword>
<name>A0ABT4WYJ6_9BACI</name>
<sequence>MYHQNKEVVFIDELNSSLHDKKIVPSEIQKKYSFDLFFLRFLNLFSSQLNNVLNKFKTQRKFSINFKNILHNNVNSFLDDIHFLCIRTLIYEINEKRMLNLLEGETSNERYNYFNESFQNQEFFVQFLNKYPVLTWLMETMIYNRVQLINDCLQRLSEDTSSIAKEIGIVFKEVLDVNVTSGDTHNKGKKVICVVTDEGKIMYKPHSLSTDLLFQQIIEYINNKNKLNCKIRSIPSIDNVDYGWQKFVEFKPCSNETEVSRFYYRLGINLAFLYIIGTTDIHFENLICCGEHPYIIDFETLIENKSFENTSRGLAQELYRHINESVLGTAVLPLNFKNSLFDFDMSALSTSNEQKSDFWKMHVILNDYSDEIYLKKEPGNILEGSNYVQFENQKVKPFNYIEDIICGFEESYQLVLDNKIEFNNFLMNLFKKQDIVVRQVLRPTSIYAKFVEASTHPKYLRNFEDRYKLMEKIKNKKVNVYSKKQIKREYFEIYALMTLDIPYFTTKMDSHDLNCNQQGKVDNFFPKTLQEILQKRLSRIGKKDLEFQLYYIRLSLSTTTKNNWLKDDKSFPRINPLIPYFKKGNSNLEYARDIGDVLGKYAIWNKDQSNCTWFVQNIENEKLKLGALNHLLYEGGGVILFLFHLAKETKSEKYYKLAYAGLKGLEDQISNVKIPKVLSAFNGIGSLIYLYYTIYQLYGHREAYDKYKYYIQELYTCDLHNSNLDYVSGLSGLLVLLTNIYDQEKDVAIIDICRKTGEYFYDQIKTKNETKLTGLSHGYSGIQLALMKTGKCLNNKKFLKLAKSLIYEENKYYNAEKNNWEDLRNGLNKQVDPVFWCHGAPGIALSRASILQYDGIDSNLIKQDISRAVEKLIKDGFSEKHDHSLCHGIYGNIDILISLGQLLNESKYLDIAINESNKCLNYIKKNLVKCGLNNTFDLLSFMVGLTGIGYTFLRLNNKNLPSVLSLDVNVVK</sequence>
<evidence type="ECO:0000313" key="2">
    <source>
        <dbReference type="EMBL" id="MDA7025119.1"/>
    </source>
</evidence>
<dbReference type="Pfam" id="PF13575">
    <property type="entry name" value="DUF4135"/>
    <property type="match status" value="1"/>
</dbReference>
<proteinExistence type="predicted"/>
<dbReference type="InterPro" id="IPR017146">
    <property type="entry name" value="Lanti_2_LanM"/>
</dbReference>
<dbReference type="PANTHER" id="PTHR12736">
    <property type="entry name" value="LANC-LIKE PROTEIN"/>
    <property type="match status" value="1"/>
</dbReference>
<dbReference type="CDD" id="cd04792">
    <property type="entry name" value="LanM-like"/>
    <property type="match status" value="1"/>
</dbReference>
<dbReference type="SMART" id="SM01260">
    <property type="entry name" value="LANC_like"/>
    <property type="match status" value="1"/>
</dbReference>
<dbReference type="PRINTS" id="PR01950">
    <property type="entry name" value="LANCSUPER"/>
</dbReference>
<accession>A0ABT4WYJ6</accession>
<organism evidence="2 3">
    <name type="scientific">Bacillus changyiensis</name>
    <dbReference type="NCBI Taxonomy" id="3004103"/>
    <lineage>
        <taxon>Bacteria</taxon>
        <taxon>Bacillati</taxon>
        <taxon>Bacillota</taxon>
        <taxon>Bacilli</taxon>
        <taxon>Bacillales</taxon>
        <taxon>Bacillaceae</taxon>
        <taxon>Bacillus</taxon>
    </lineage>
</organism>
<dbReference type="InterPro" id="IPR007822">
    <property type="entry name" value="LANC-like"/>
</dbReference>
<gene>
    <name evidence="2" type="ORF">PJ311_00680</name>
</gene>
<evidence type="ECO:0000259" key="1">
    <source>
        <dbReference type="Pfam" id="PF13575"/>
    </source>
</evidence>
<evidence type="ECO:0000313" key="3">
    <source>
        <dbReference type="Proteomes" id="UP001211894"/>
    </source>
</evidence>
<dbReference type="Pfam" id="PF05147">
    <property type="entry name" value="LANC_like"/>
    <property type="match status" value="1"/>
</dbReference>
<dbReference type="InterPro" id="IPR025410">
    <property type="entry name" value="Lant_dehyd"/>
</dbReference>